<feature type="transmembrane region" description="Helical" evidence="8">
    <location>
        <begin position="506"/>
        <end position="529"/>
    </location>
</feature>
<sequence>MSNHFSTSQLTDTQAGSSIEEVRPNEYTIRAPFNLFLNTQTVNRLLRTYLLVAITYTAIAYFRQAIAGALNIISRTSAKTANVVTLTVFTVLTWQPTIILAAFFLAFVPVVNEFFQHTLPDFFWAQPWVFVFWVLIIFKFSKVVIHLISYITYRPVPLPAHPTLSGSDVSVIIPTVGDVSETQFHHEFEECLKTILLNRPLEIIISTVGDQKRQQLVAFCHEALQRFRAEPDFADVNTTIRVISIDIPDKRQQLLAGVQLVGTRITAYADDHVYWPRTFLEHTLAAFEDDLVGLVGTVKRVRRERGNTLLDSLMNYLALMYLERHNYECTATNNIDGGVFVISGRTAMTRTRIIQSAAFRNGFTSETWLGAGPMKVDDDNFITRFMVNHGYKTVFQNCSEARMETVLGVSGPRKLQGQMIRWARTTVRSNAVSLLIDRTCWRAHPWTTWGMFITSYLNNALIYDSLLFYTFKKSDVSISLLYLVAAVYGSKLIKPFGHLCREPRDVFFILFNVFVFSYLHSLLKIWAFLTPRDIRWTGRKGIDAAGSAAPPAVNA</sequence>
<evidence type="ECO:0000256" key="4">
    <source>
        <dbReference type="ARBA" id="ARBA00022692"/>
    </source>
</evidence>
<dbReference type="SUPFAM" id="SSF53448">
    <property type="entry name" value="Nucleotide-diphospho-sugar transferases"/>
    <property type="match status" value="1"/>
</dbReference>
<dbReference type="Pfam" id="PF13641">
    <property type="entry name" value="Glyco_tranf_2_3"/>
    <property type="match status" value="1"/>
</dbReference>
<dbReference type="GO" id="GO:0016757">
    <property type="term" value="F:glycosyltransferase activity"/>
    <property type="evidence" value="ECO:0007669"/>
    <property type="project" value="UniProtKB-KW"/>
</dbReference>
<name>A0A3D8QY83_9HELO</name>
<evidence type="ECO:0000256" key="3">
    <source>
        <dbReference type="ARBA" id="ARBA00022679"/>
    </source>
</evidence>
<reference evidence="9 10" key="1">
    <citation type="journal article" date="2018" name="IMA Fungus">
        <title>IMA Genome-F 9: Draft genome sequence of Annulohypoxylon stygium, Aspergillus mulundensis, Berkeleyomyces basicola (syn. Thielaviopsis basicola), Ceratocystis smalleyi, two Cercospora beticola strains, Coleophoma cylindrospora, Fusarium fracticaudum, Phialophora cf. hyalina, and Morchella septimelata.</title>
        <authorList>
            <person name="Wingfield B.D."/>
            <person name="Bills G.F."/>
            <person name="Dong Y."/>
            <person name="Huang W."/>
            <person name="Nel W.J."/>
            <person name="Swalarsk-Parry B.S."/>
            <person name="Vaghefi N."/>
            <person name="Wilken P.M."/>
            <person name="An Z."/>
            <person name="de Beer Z.W."/>
            <person name="De Vos L."/>
            <person name="Chen L."/>
            <person name="Duong T.A."/>
            <person name="Gao Y."/>
            <person name="Hammerbacher A."/>
            <person name="Kikkert J.R."/>
            <person name="Li Y."/>
            <person name="Li H."/>
            <person name="Li K."/>
            <person name="Li Q."/>
            <person name="Liu X."/>
            <person name="Ma X."/>
            <person name="Naidoo K."/>
            <person name="Pethybridge S.J."/>
            <person name="Sun J."/>
            <person name="Steenkamp E.T."/>
            <person name="van der Nest M.A."/>
            <person name="van Wyk S."/>
            <person name="Wingfield M.J."/>
            <person name="Xiong C."/>
            <person name="Yue Q."/>
            <person name="Zhang X."/>
        </authorList>
    </citation>
    <scope>NUCLEOTIDE SEQUENCE [LARGE SCALE GENOMIC DNA]</scope>
    <source>
        <strain evidence="9 10">BP5796</strain>
    </source>
</reference>
<keyword evidence="10" id="KW-1185">Reference proteome</keyword>
<evidence type="ECO:0000256" key="2">
    <source>
        <dbReference type="ARBA" id="ARBA00022676"/>
    </source>
</evidence>
<keyword evidence="7" id="KW-0325">Glycoprotein</keyword>
<keyword evidence="5 8" id="KW-1133">Transmembrane helix</keyword>
<feature type="transmembrane region" description="Helical" evidence="8">
    <location>
        <begin position="476"/>
        <end position="494"/>
    </location>
</feature>
<evidence type="ECO:0000313" key="10">
    <source>
        <dbReference type="Proteomes" id="UP000256328"/>
    </source>
</evidence>
<feature type="transmembrane region" description="Helical" evidence="8">
    <location>
        <begin position="128"/>
        <end position="148"/>
    </location>
</feature>
<dbReference type="GO" id="GO:0016020">
    <property type="term" value="C:membrane"/>
    <property type="evidence" value="ECO:0007669"/>
    <property type="project" value="UniProtKB-SubCell"/>
</dbReference>
<keyword evidence="2" id="KW-0328">Glycosyltransferase</keyword>
<dbReference type="AlphaFoldDB" id="A0A3D8QY83"/>
<evidence type="ECO:0000256" key="5">
    <source>
        <dbReference type="ARBA" id="ARBA00022989"/>
    </source>
</evidence>
<dbReference type="PANTHER" id="PTHR47844:SF1">
    <property type="entry name" value="EXOSTOSIN-LIKE 2"/>
    <property type="match status" value="1"/>
</dbReference>
<dbReference type="OrthoDB" id="2849215at2759"/>
<gene>
    <name evidence="9" type="ORF">BP5796_09505</name>
</gene>
<keyword evidence="3" id="KW-0808">Transferase</keyword>
<dbReference type="InterPro" id="IPR052427">
    <property type="entry name" value="Glycosyltrans_GT2/GT47"/>
</dbReference>
<evidence type="ECO:0000256" key="1">
    <source>
        <dbReference type="ARBA" id="ARBA00004370"/>
    </source>
</evidence>
<keyword evidence="6 8" id="KW-0472">Membrane</keyword>
<comment type="subcellular location">
    <subcellularLocation>
        <location evidence="1">Membrane</location>
    </subcellularLocation>
</comment>
<protein>
    <recommendedName>
        <fullName evidence="11">Glycosyltransferase family 2 protein</fullName>
    </recommendedName>
</protein>
<proteinExistence type="predicted"/>
<dbReference type="InterPro" id="IPR029044">
    <property type="entry name" value="Nucleotide-diphossugar_trans"/>
</dbReference>
<evidence type="ECO:0000313" key="9">
    <source>
        <dbReference type="EMBL" id="RDW66756.1"/>
    </source>
</evidence>
<dbReference type="Proteomes" id="UP000256328">
    <property type="component" value="Unassembled WGS sequence"/>
</dbReference>
<dbReference type="PANTHER" id="PTHR47844">
    <property type="entry name" value="SYNTHASE CPS1, PUTATIVE (AFU_ORTHOLOGUE AFUA_7G02500)-RELATED"/>
    <property type="match status" value="1"/>
</dbReference>
<keyword evidence="4 8" id="KW-0812">Transmembrane</keyword>
<feature type="transmembrane region" description="Helical" evidence="8">
    <location>
        <begin position="45"/>
        <end position="62"/>
    </location>
</feature>
<evidence type="ECO:0000256" key="6">
    <source>
        <dbReference type="ARBA" id="ARBA00023136"/>
    </source>
</evidence>
<dbReference type="EMBL" id="PDLN01000014">
    <property type="protein sequence ID" value="RDW66756.1"/>
    <property type="molecule type" value="Genomic_DNA"/>
</dbReference>
<dbReference type="Gene3D" id="3.90.550.10">
    <property type="entry name" value="Spore Coat Polysaccharide Biosynthesis Protein SpsA, Chain A"/>
    <property type="match status" value="1"/>
</dbReference>
<feature type="transmembrane region" description="Helical" evidence="8">
    <location>
        <begin position="83"/>
        <end position="108"/>
    </location>
</feature>
<accession>A0A3D8QY83</accession>
<comment type="caution">
    <text evidence="9">The sequence shown here is derived from an EMBL/GenBank/DDBJ whole genome shotgun (WGS) entry which is preliminary data.</text>
</comment>
<organism evidence="9 10">
    <name type="scientific">Coleophoma crateriformis</name>
    <dbReference type="NCBI Taxonomy" id="565419"/>
    <lineage>
        <taxon>Eukaryota</taxon>
        <taxon>Fungi</taxon>
        <taxon>Dikarya</taxon>
        <taxon>Ascomycota</taxon>
        <taxon>Pezizomycotina</taxon>
        <taxon>Leotiomycetes</taxon>
        <taxon>Helotiales</taxon>
        <taxon>Dermateaceae</taxon>
        <taxon>Coleophoma</taxon>
    </lineage>
</organism>
<evidence type="ECO:0000256" key="7">
    <source>
        <dbReference type="ARBA" id="ARBA00023180"/>
    </source>
</evidence>
<evidence type="ECO:0008006" key="11">
    <source>
        <dbReference type="Google" id="ProtNLM"/>
    </source>
</evidence>
<evidence type="ECO:0000256" key="8">
    <source>
        <dbReference type="SAM" id="Phobius"/>
    </source>
</evidence>